<proteinExistence type="predicted"/>
<keyword evidence="2" id="KW-0732">Signal</keyword>
<organism evidence="3 4">
    <name type="scientific">Allosaccharopolyspora coralli</name>
    <dbReference type="NCBI Taxonomy" id="2665642"/>
    <lineage>
        <taxon>Bacteria</taxon>
        <taxon>Bacillati</taxon>
        <taxon>Actinomycetota</taxon>
        <taxon>Actinomycetes</taxon>
        <taxon>Pseudonocardiales</taxon>
        <taxon>Pseudonocardiaceae</taxon>
        <taxon>Allosaccharopolyspora</taxon>
    </lineage>
</organism>
<gene>
    <name evidence="3" type="ORF">GIY23_10155</name>
</gene>
<dbReference type="KEGG" id="sace:GIY23_10155"/>
<dbReference type="InterPro" id="IPR023365">
    <property type="entry name" value="Sortase_dom-sf"/>
</dbReference>
<keyword evidence="1" id="KW-0378">Hydrolase</keyword>
<evidence type="ECO:0000256" key="2">
    <source>
        <dbReference type="SAM" id="SignalP"/>
    </source>
</evidence>
<protein>
    <submittedName>
        <fullName evidence="3">Sortase</fullName>
    </submittedName>
</protein>
<sequence length="205" mass="21890">MTTPRKAPMQRRINTIVAAVAVMTLGACTSPTSGTHRAEPATVERPPAVVSEAETSAPVALTIPALDLTGGLARTGLTDDNTLEVPEFGEMSWFEDGVTPGASGPAAILGHVDSRSGPDVFYRLDELSPGDEIFVDSAAGQTLEFVVRKVEQHPKDSFPTEAVWLPTPDRELRLITCGGAFDDREQSYRDNVIVFASLRPEAPGT</sequence>
<dbReference type="Proteomes" id="UP000371041">
    <property type="component" value="Chromosome"/>
</dbReference>
<dbReference type="GO" id="GO:0016787">
    <property type="term" value="F:hydrolase activity"/>
    <property type="evidence" value="ECO:0007669"/>
    <property type="project" value="UniProtKB-KW"/>
</dbReference>
<dbReference type="Gene3D" id="2.40.260.10">
    <property type="entry name" value="Sortase"/>
    <property type="match status" value="1"/>
</dbReference>
<feature type="signal peptide" evidence="2">
    <location>
        <begin position="1"/>
        <end position="29"/>
    </location>
</feature>
<feature type="chain" id="PRO_5039080853" evidence="2">
    <location>
        <begin position="30"/>
        <end position="205"/>
    </location>
</feature>
<evidence type="ECO:0000313" key="3">
    <source>
        <dbReference type="EMBL" id="QGK69834.1"/>
    </source>
</evidence>
<dbReference type="CDD" id="cd05829">
    <property type="entry name" value="Sortase_F"/>
    <property type="match status" value="1"/>
</dbReference>
<dbReference type="InterPro" id="IPR005754">
    <property type="entry name" value="Sortase"/>
</dbReference>
<dbReference type="RefSeq" id="WP_154076427.1">
    <property type="nucleotide sequence ID" value="NZ_CP045929.1"/>
</dbReference>
<dbReference type="PROSITE" id="PS51257">
    <property type="entry name" value="PROKAR_LIPOPROTEIN"/>
    <property type="match status" value="1"/>
</dbReference>
<evidence type="ECO:0000256" key="1">
    <source>
        <dbReference type="ARBA" id="ARBA00022801"/>
    </source>
</evidence>
<accession>A0A5Q3Q9F5</accession>
<dbReference type="SUPFAM" id="SSF63817">
    <property type="entry name" value="Sortase"/>
    <property type="match status" value="1"/>
</dbReference>
<reference evidence="4" key="1">
    <citation type="submission" date="2019-11" db="EMBL/GenBank/DDBJ databases">
        <title>The complete genome sequence of Saccharopolyspora sp. E2A.</title>
        <authorList>
            <person name="Zhang G."/>
        </authorList>
    </citation>
    <scope>NUCLEOTIDE SEQUENCE [LARGE SCALE GENOMIC DNA]</scope>
    <source>
        <strain evidence="4">E2A</strain>
    </source>
</reference>
<dbReference type="AlphaFoldDB" id="A0A5Q3Q9F5"/>
<dbReference type="InterPro" id="IPR042001">
    <property type="entry name" value="Sortase_F"/>
</dbReference>
<dbReference type="Pfam" id="PF04203">
    <property type="entry name" value="Sortase"/>
    <property type="match status" value="1"/>
</dbReference>
<keyword evidence="4" id="KW-1185">Reference proteome</keyword>
<dbReference type="EMBL" id="CP045929">
    <property type="protein sequence ID" value="QGK69834.1"/>
    <property type="molecule type" value="Genomic_DNA"/>
</dbReference>
<evidence type="ECO:0000313" key="4">
    <source>
        <dbReference type="Proteomes" id="UP000371041"/>
    </source>
</evidence>
<name>A0A5Q3Q9F5_9PSEU</name>